<comment type="caution">
    <text evidence="2">The sequence shown here is derived from an EMBL/GenBank/DDBJ whole genome shotgun (WGS) entry which is preliminary data.</text>
</comment>
<keyword evidence="3" id="KW-1185">Reference proteome</keyword>
<evidence type="ECO:0000259" key="1">
    <source>
        <dbReference type="Pfam" id="PF04149"/>
    </source>
</evidence>
<dbReference type="InterPro" id="IPR007278">
    <property type="entry name" value="DUF397"/>
</dbReference>
<dbReference type="Pfam" id="PF04149">
    <property type="entry name" value="DUF397"/>
    <property type="match status" value="1"/>
</dbReference>
<name>A0ABR7LWY7_9ACTN</name>
<evidence type="ECO:0000313" key="2">
    <source>
        <dbReference type="EMBL" id="MBC6469370.1"/>
    </source>
</evidence>
<organism evidence="2 3">
    <name type="scientific">Actinomadura alba</name>
    <dbReference type="NCBI Taxonomy" id="406431"/>
    <lineage>
        <taxon>Bacteria</taxon>
        <taxon>Bacillati</taxon>
        <taxon>Actinomycetota</taxon>
        <taxon>Actinomycetes</taxon>
        <taxon>Streptosporangiales</taxon>
        <taxon>Thermomonosporaceae</taxon>
        <taxon>Actinomadura</taxon>
    </lineage>
</organism>
<sequence length="68" mass="7382">MSTSVGMPAWRKSRRSSDPAIAACVEVATIGEDRAVRDSKNPGGPHLAFSVAEWRTFMAAIKSDEFDL</sequence>
<gene>
    <name evidence="2" type="ORF">HKK74_28305</name>
</gene>
<feature type="domain" description="DUF397" evidence="1">
    <location>
        <begin position="9"/>
        <end position="62"/>
    </location>
</feature>
<protein>
    <submittedName>
        <fullName evidence="2">DUF397 domain-containing protein</fullName>
    </submittedName>
</protein>
<dbReference type="Proteomes" id="UP000805614">
    <property type="component" value="Unassembled WGS sequence"/>
</dbReference>
<reference evidence="2 3" key="1">
    <citation type="submission" date="2020-06" db="EMBL/GenBank/DDBJ databases">
        <title>Actinomadura xiongansis sp. nov., isolated from soil of Baiyangdian.</title>
        <authorList>
            <person name="Zhang X."/>
        </authorList>
    </citation>
    <scope>NUCLEOTIDE SEQUENCE [LARGE SCALE GENOMIC DNA]</scope>
    <source>
        <strain evidence="2 3">HBUM206468</strain>
    </source>
</reference>
<proteinExistence type="predicted"/>
<accession>A0ABR7LWY7</accession>
<evidence type="ECO:0000313" key="3">
    <source>
        <dbReference type="Proteomes" id="UP000805614"/>
    </source>
</evidence>
<dbReference type="EMBL" id="JABVEC010000026">
    <property type="protein sequence ID" value="MBC6469370.1"/>
    <property type="molecule type" value="Genomic_DNA"/>
</dbReference>
<dbReference type="RefSeq" id="WP_187246416.1">
    <property type="nucleotide sequence ID" value="NZ_BAAAOK010000009.1"/>
</dbReference>